<reference evidence="1" key="1">
    <citation type="submission" date="2019-03" db="EMBL/GenBank/DDBJ databases">
        <title>Single cell metagenomics reveals metabolic interactions within the superorganism composed of flagellate Streblomastix strix and complex community of Bacteroidetes bacteria on its surface.</title>
        <authorList>
            <person name="Treitli S.C."/>
            <person name="Kolisko M."/>
            <person name="Husnik F."/>
            <person name="Keeling P."/>
            <person name="Hampl V."/>
        </authorList>
    </citation>
    <scope>NUCLEOTIDE SEQUENCE</scope>
    <source>
        <strain evidence="1">STM</strain>
    </source>
</reference>
<gene>
    <name evidence="1" type="ORF">EZS27_028662</name>
</gene>
<feature type="non-terminal residue" evidence="1">
    <location>
        <position position="303"/>
    </location>
</feature>
<accession>A0A5J4QL75</accession>
<dbReference type="EMBL" id="SNRY01003236">
    <property type="protein sequence ID" value="KAA6321718.1"/>
    <property type="molecule type" value="Genomic_DNA"/>
</dbReference>
<dbReference type="AlphaFoldDB" id="A0A5J4QL75"/>
<dbReference type="PANTHER" id="PTHR36453">
    <property type="entry name" value="SECRETED PROTEIN-RELATED"/>
    <property type="match status" value="1"/>
</dbReference>
<sequence>MRKILVIGAVLFLQLIVFKTVHAQTQIYVSPKGSDSNNGSKQAAFLTIEKAQKEARKTSGEVTIILREATYRLSTPLVFTSEDGGKTASESLTIRSYPGEKVVISGSVAFDNLQWQPYKKNILKTKITGSPVMDMLVVNGEIRQMARYPNYNPNAVRLNGTTAEATAPKRVKTWKNPAGGYLHAMHIRDWGDFHYLITGKDKQGNLSLEGGWQNNRQSGLHAENRMVENIFEELDAPGEWFYNASESTLYYYPLEGEDVKCALFESPQIKHLIELRGSEANPVQNIVFEGFELTRTVRTFMEK</sequence>
<proteinExistence type="predicted"/>
<dbReference type="PANTHER" id="PTHR36453:SF1">
    <property type="entry name" value="RIGHT HANDED BETA HELIX DOMAIN-CONTAINING PROTEIN"/>
    <property type="match status" value="1"/>
</dbReference>
<dbReference type="Gene3D" id="2.160.20.10">
    <property type="entry name" value="Single-stranded right-handed beta-helix, Pectin lyase-like"/>
    <property type="match status" value="1"/>
</dbReference>
<organism evidence="1">
    <name type="scientific">termite gut metagenome</name>
    <dbReference type="NCBI Taxonomy" id="433724"/>
    <lineage>
        <taxon>unclassified sequences</taxon>
        <taxon>metagenomes</taxon>
        <taxon>organismal metagenomes</taxon>
    </lineage>
</organism>
<evidence type="ECO:0000313" key="1">
    <source>
        <dbReference type="EMBL" id="KAA6321718.1"/>
    </source>
</evidence>
<dbReference type="InterPro" id="IPR012334">
    <property type="entry name" value="Pectin_lyas_fold"/>
</dbReference>
<name>A0A5J4QL75_9ZZZZ</name>
<dbReference type="SUPFAM" id="SSF51126">
    <property type="entry name" value="Pectin lyase-like"/>
    <property type="match status" value="1"/>
</dbReference>
<comment type="caution">
    <text evidence="1">The sequence shown here is derived from an EMBL/GenBank/DDBJ whole genome shotgun (WGS) entry which is preliminary data.</text>
</comment>
<dbReference type="InterPro" id="IPR011050">
    <property type="entry name" value="Pectin_lyase_fold/virulence"/>
</dbReference>
<protein>
    <submittedName>
        <fullName evidence="1">Uncharacterized protein</fullName>
    </submittedName>
</protein>